<evidence type="ECO:0000313" key="4">
    <source>
        <dbReference type="EMBL" id="KKK60560.1"/>
    </source>
</evidence>
<dbReference type="InterPro" id="IPR051796">
    <property type="entry name" value="ISF_SsuE-like"/>
</dbReference>
<gene>
    <name evidence="4" type="ORF">LCGC14_3023150</name>
</gene>
<evidence type="ECO:0000256" key="2">
    <source>
        <dbReference type="ARBA" id="ARBA00022643"/>
    </source>
</evidence>
<keyword evidence="1" id="KW-0285">Flavoprotein</keyword>
<dbReference type="AlphaFoldDB" id="A0A0F8XHR3"/>
<dbReference type="PANTHER" id="PTHR43278">
    <property type="entry name" value="NAD(P)H-DEPENDENT FMN-CONTAINING OXIDOREDUCTASE YWQN-RELATED"/>
    <property type="match status" value="1"/>
</dbReference>
<name>A0A0F8XHR3_9ZZZZ</name>
<feature type="non-terminal residue" evidence="4">
    <location>
        <position position="284"/>
    </location>
</feature>
<dbReference type="EMBL" id="LAZR01062908">
    <property type="protein sequence ID" value="KKK60560.1"/>
    <property type="molecule type" value="Genomic_DNA"/>
</dbReference>
<keyword evidence="2" id="KW-0288">FMN</keyword>
<evidence type="ECO:0000259" key="3">
    <source>
        <dbReference type="Pfam" id="PF03358"/>
    </source>
</evidence>
<dbReference type="SUPFAM" id="SSF52218">
    <property type="entry name" value="Flavoproteins"/>
    <property type="match status" value="1"/>
</dbReference>
<dbReference type="Gene3D" id="3.40.50.360">
    <property type="match status" value="1"/>
</dbReference>
<accession>A0A0F8XHR3</accession>
<proteinExistence type="predicted"/>
<comment type="caution">
    <text evidence="4">The sequence shown here is derived from an EMBL/GenBank/DDBJ whole genome shotgun (WGS) entry which is preliminary data.</text>
</comment>
<evidence type="ECO:0000256" key="1">
    <source>
        <dbReference type="ARBA" id="ARBA00022630"/>
    </source>
</evidence>
<reference evidence="4" key="1">
    <citation type="journal article" date="2015" name="Nature">
        <title>Complex archaea that bridge the gap between prokaryotes and eukaryotes.</title>
        <authorList>
            <person name="Spang A."/>
            <person name="Saw J.H."/>
            <person name="Jorgensen S.L."/>
            <person name="Zaremba-Niedzwiedzka K."/>
            <person name="Martijn J."/>
            <person name="Lind A.E."/>
            <person name="van Eijk R."/>
            <person name="Schleper C."/>
            <person name="Guy L."/>
            <person name="Ettema T.J."/>
        </authorList>
    </citation>
    <scope>NUCLEOTIDE SEQUENCE</scope>
</reference>
<organism evidence="4">
    <name type="scientific">marine sediment metagenome</name>
    <dbReference type="NCBI Taxonomy" id="412755"/>
    <lineage>
        <taxon>unclassified sequences</taxon>
        <taxon>metagenomes</taxon>
        <taxon>ecological metagenomes</taxon>
    </lineage>
</organism>
<dbReference type="InterPro" id="IPR029039">
    <property type="entry name" value="Flavoprotein-like_sf"/>
</dbReference>
<dbReference type="PANTHER" id="PTHR43278:SF1">
    <property type="entry name" value="IRON-SULFUR FLAVOPROTEIN MJ1083"/>
    <property type="match status" value="1"/>
</dbReference>
<dbReference type="InterPro" id="IPR005025">
    <property type="entry name" value="FMN_Rdtase-like_dom"/>
</dbReference>
<feature type="domain" description="NADPH-dependent FMN reductase-like" evidence="3">
    <location>
        <begin position="1"/>
        <end position="152"/>
    </location>
</feature>
<dbReference type="GO" id="GO:0016491">
    <property type="term" value="F:oxidoreductase activity"/>
    <property type="evidence" value="ECO:0007669"/>
    <property type="project" value="InterPro"/>
</dbReference>
<protein>
    <recommendedName>
        <fullName evidence="3">NADPH-dependent FMN reductase-like domain-containing protein</fullName>
    </recommendedName>
</protein>
<dbReference type="Pfam" id="PF03358">
    <property type="entry name" value="FMN_red"/>
    <property type="match status" value="1"/>
</dbReference>
<sequence length="284" mass="30106">MKIIAFNGSPRKDGNTEELLNAAIKGTGQDVQVFRLQSMKIAPCLNCGGCNETGICTVEDDFQLVAEAIRTADRIIFASPVFFMGISAQAKALVDRCQSFWCEKFLLRRELPAGEHGRKGLLLLVGGMKKEKGINCAASQGVAFLRTVSVPENETLKYMGVDAKGDILKHPTAIKEAEEAGKDPFTAATIGDVQAVIEGGLTFLEFGKLISIIRVRSTSIATKIVAGMVAEGLEEGITEALIASVQNLAGVKGMTLQEALIAIFQAVFYGSFAGGGTTGTIAIV</sequence>